<dbReference type="SUPFAM" id="SSF111331">
    <property type="entry name" value="NAD kinase/diacylglycerol kinase-like"/>
    <property type="match status" value="1"/>
</dbReference>
<dbReference type="Gene3D" id="2.60.200.40">
    <property type="match status" value="1"/>
</dbReference>
<dbReference type="InterPro" id="IPR017438">
    <property type="entry name" value="ATP-NAD_kinase_N"/>
</dbReference>
<evidence type="ECO:0000256" key="7">
    <source>
        <dbReference type="ARBA" id="ARBA00023209"/>
    </source>
</evidence>
<keyword evidence="11" id="KW-1185">Reference proteome</keyword>
<evidence type="ECO:0000256" key="3">
    <source>
        <dbReference type="ARBA" id="ARBA00022679"/>
    </source>
</evidence>
<dbReference type="NCBIfam" id="TIGR00147">
    <property type="entry name" value="YegS/Rv2252/BmrU family lipid kinase"/>
    <property type="match status" value="1"/>
</dbReference>
<dbReference type="InterPro" id="IPR016064">
    <property type="entry name" value="NAD/diacylglycerol_kinase_sf"/>
</dbReference>
<keyword evidence="4" id="KW-0547">Nucleotide-binding</keyword>
<sequence>MFYVIVNPGSGSGRGYYTWKKLEEGFVVAGLKYQVATTKKAGDAKRLATSLIEKHSGDEGPIKLIVIGGDGTMNEVINGITDFDKIVLGYIPGGSAGDLALGLGIKVGTDELIKRITEGKVLRSTDIGKIEYKHVSSTYSRLHDEKIETTRYFDVSAGIGFDAAVCEEALSSRFKKVLNAVKLGKLTYLFIALHQIFSIEKNAMDITTKEGEHLHLDKAIFAAAMIHPYEGGGFMFGPNADYTDGIFDICVAGDMSVPSILRALPSAKKGKHFKYKGLHELKSSEIHIKTEKPLWVHTDGEVSIKSDDILIYNSGFKLKLIV</sequence>
<dbReference type="InterPro" id="IPR001206">
    <property type="entry name" value="Diacylglycerol_kinase_cat_dom"/>
</dbReference>
<dbReference type="Pfam" id="PF00781">
    <property type="entry name" value="DAGK_cat"/>
    <property type="match status" value="1"/>
</dbReference>
<reference evidence="11" key="1">
    <citation type="submission" date="2016-11" db="EMBL/GenBank/DDBJ databases">
        <authorList>
            <person name="Varghese N."/>
            <person name="Submissions S."/>
        </authorList>
    </citation>
    <scope>NUCLEOTIDE SEQUENCE [LARGE SCALE GENOMIC DNA]</scope>
    <source>
        <strain evidence="11">DSM 3071</strain>
    </source>
</reference>
<keyword evidence="3" id="KW-0808">Transferase</keyword>
<evidence type="ECO:0000259" key="9">
    <source>
        <dbReference type="PROSITE" id="PS50146"/>
    </source>
</evidence>
<dbReference type="AlphaFoldDB" id="A0A1M5ZNQ7"/>
<evidence type="ECO:0000256" key="8">
    <source>
        <dbReference type="ARBA" id="ARBA00023264"/>
    </source>
</evidence>
<evidence type="ECO:0000256" key="5">
    <source>
        <dbReference type="ARBA" id="ARBA00022777"/>
    </source>
</evidence>
<evidence type="ECO:0000256" key="4">
    <source>
        <dbReference type="ARBA" id="ARBA00022741"/>
    </source>
</evidence>
<evidence type="ECO:0000256" key="1">
    <source>
        <dbReference type="ARBA" id="ARBA00001946"/>
    </source>
</evidence>
<dbReference type="Pfam" id="PF19279">
    <property type="entry name" value="YegS_C"/>
    <property type="match status" value="1"/>
</dbReference>
<dbReference type="PANTHER" id="PTHR12358">
    <property type="entry name" value="SPHINGOSINE KINASE"/>
    <property type="match status" value="1"/>
</dbReference>
<dbReference type="RefSeq" id="WP_073388170.1">
    <property type="nucleotide sequence ID" value="NZ_FQXK01000020.1"/>
</dbReference>
<dbReference type="EMBL" id="FQXK01000020">
    <property type="protein sequence ID" value="SHI25533.1"/>
    <property type="molecule type" value="Genomic_DNA"/>
</dbReference>
<dbReference type="Gene3D" id="3.40.50.10330">
    <property type="entry name" value="Probable inorganic polyphosphate/atp-NAD kinase, domain 1"/>
    <property type="match status" value="1"/>
</dbReference>
<keyword evidence="6" id="KW-0067">ATP-binding</keyword>
<proteinExistence type="inferred from homology"/>
<keyword evidence="8" id="KW-1208">Phospholipid metabolism</keyword>
<keyword evidence="7" id="KW-0594">Phospholipid biosynthesis</keyword>
<dbReference type="GO" id="GO:0005524">
    <property type="term" value="F:ATP binding"/>
    <property type="evidence" value="ECO:0007669"/>
    <property type="project" value="UniProtKB-KW"/>
</dbReference>
<feature type="domain" description="DAGKc" evidence="9">
    <location>
        <begin position="1"/>
        <end position="134"/>
    </location>
</feature>
<dbReference type="GO" id="GO:0008654">
    <property type="term" value="P:phospholipid biosynthetic process"/>
    <property type="evidence" value="ECO:0007669"/>
    <property type="project" value="UniProtKB-KW"/>
</dbReference>
<dbReference type="InterPro" id="IPR050187">
    <property type="entry name" value="Lipid_Phosphate_FormReg"/>
</dbReference>
<keyword evidence="7" id="KW-0443">Lipid metabolism</keyword>
<keyword evidence="5 10" id="KW-0418">Kinase</keyword>
<dbReference type="PANTHER" id="PTHR12358:SF54">
    <property type="entry name" value="SPHINGOSINE KINASE RELATED PROTEIN"/>
    <property type="match status" value="1"/>
</dbReference>
<evidence type="ECO:0000313" key="10">
    <source>
        <dbReference type="EMBL" id="SHI25533.1"/>
    </source>
</evidence>
<protein>
    <submittedName>
        <fullName evidence="10">Lipid kinase, YegS/Rv2252/BmrU family</fullName>
    </submittedName>
</protein>
<name>A0A1M5ZNQ7_BUTFI</name>
<dbReference type="OrthoDB" id="9786026at2"/>
<evidence type="ECO:0000313" key="11">
    <source>
        <dbReference type="Proteomes" id="UP000184278"/>
    </source>
</evidence>
<gene>
    <name evidence="10" type="ORF">SAMN02745229_02461</name>
</gene>
<dbReference type="STRING" id="1121131.SAMN02745229_02461"/>
<organism evidence="10 11">
    <name type="scientific">Butyrivibrio fibrisolvens DSM 3071</name>
    <dbReference type="NCBI Taxonomy" id="1121131"/>
    <lineage>
        <taxon>Bacteria</taxon>
        <taxon>Bacillati</taxon>
        <taxon>Bacillota</taxon>
        <taxon>Clostridia</taxon>
        <taxon>Lachnospirales</taxon>
        <taxon>Lachnospiraceae</taxon>
        <taxon>Butyrivibrio</taxon>
    </lineage>
</organism>
<accession>A0A1M5ZNQ7</accession>
<evidence type="ECO:0000256" key="6">
    <source>
        <dbReference type="ARBA" id="ARBA00022840"/>
    </source>
</evidence>
<dbReference type="GO" id="GO:0016301">
    <property type="term" value="F:kinase activity"/>
    <property type="evidence" value="ECO:0007669"/>
    <property type="project" value="UniProtKB-KW"/>
</dbReference>
<dbReference type="Proteomes" id="UP000184278">
    <property type="component" value="Unassembled WGS sequence"/>
</dbReference>
<dbReference type="SMART" id="SM00046">
    <property type="entry name" value="DAGKc"/>
    <property type="match status" value="1"/>
</dbReference>
<comment type="cofactor">
    <cofactor evidence="1">
        <name>Mg(2+)</name>
        <dbReference type="ChEBI" id="CHEBI:18420"/>
    </cofactor>
</comment>
<evidence type="ECO:0000256" key="2">
    <source>
        <dbReference type="ARBA" id="ARBA00005983"/>
    </source>
</evidence>
<dbReference type="PROSITE" id="PS50146">
    <property type="entry name" value="DAGK"/>
    <property type="match status" value="1"/>
</dbReference>
<dbReference type="GeneID" id="89510738"/>
<dbReference type="InterPro" id="IPR005218">
    <property type="entry name" value="Diacylglycerol/lipid_kinase"/>
</dbReference>
<dbReference type="InterPro" id="IPR045540">
    <property type="entry name" value="YegS/DAGK_C"/>
</dbReference>
<keyword evidence="7" id="KW-0444">Lipid biosynthesis</keyword>
<comment type="similarity">
    <text evidence="2">Belongs to the diacylglycerol/lipid kinase family.</text>
</comment>